<dbReference type="InterPro" id="IPR027417">
    <property type="entry name" value="P-loop_NTPase"/>
</dbReference>
<dbReference type="GeneID" id="1464600"/>
<name>A0A832W3H4_9CREN</name>
<evidence type="ECO:0000256" key="1">
    <source>
        <dbReference type="SAM" id="Coils"/>
    </source>
</evidence>
<sequence>MAGYRLLIVGEAGSGKTLLLSKIISIITALGVPATVVDLAPEKGGVGAKLARYLDVGALRYFTDDFRAPRIEGRDAEEELALARANAARAEALLKRYLEEPTPVLAVNDVTIYLHAGSLEFLLDVAERAEVFLATAYYGSRLRDKGSGIAERERRAVEELMKICDVFRL</sequence>
<gene>
    <name evidence="2" type="ORF">HA333_00170</name>
</gene>
<dbReference type="EMBL" id="DUJP01000002">
    <property type="protein sequence ID" value="HII45924.1"/>
    <property type="molecule type" value="Genomic_DNA"/>
</dbReference>
<comment type="caution">
    <text evidence="2">The sequence shown here is derived from an EMBL/GenBank/DDBJ whole genome shotgun (WGS) entry which is preliminary data.</text>
</comment>
<evidence type="ECO:0008006" key="4">
    <source>
        <dbReference type="Google" id="ProtNLM"/>
    </source>
</evidence>
<organism evidence="2 3">
    <name type="scientific">Pyrobaculum aerophilum</name>
    <dbReference type="NCBI Taxonomy" id="13773"/>
    <lineage>
        <taxon>Archaea</taxon>
        <taxon>Thermoproteota</taxon>
        <taxon>Thermoprotei</taxon>
        <taxon>Thermoproteales</taxon>
        <taxon>Thermoproteaceae</taxon>
        <taxon>Pyrobaculum</taxon>
    </lineage>
</organism>
<evidence type="ECO:0000313" key="3">
    <source>
        <dbReference type="Proteomes" id="UP000651120"/>
    </source>
</evidence>
<dbReference type="SUPFAM" id="SSF52540">
    <property type="entry name" value="P-loop containing nucleoside triphosphate hydrolases"/>
    <property type="match status" value="1"/>
</dbReference>
<reference evidence="2" key="1">
    <citation type="journal article" date="2020" name="bioRxiv">
        <title>A rank-normalized archaeal taxonomy based on genome phylogeny resolves widespread incomplete and uneven classifications.</title>
        <authorList>
            <person name="Rinke C."/>
            <person name="Chuvochina M."/>
            <person name="Mussig A.J."/>
            <person name="Chaumeil P.-A."/>
            <person name="Waite D.W."/>
            <person name="Whitman W.B."/>
            <person name="Parks D.H."/>
            <person name="Hugenholtz P."/>
        </authorList>
    </citation>
    <scope>NUCLEOTIDE SEQUENCE</scope>
    <source>
        <strain evidence="2">UBA8839</strain>
    </source>
</reference>
<dbReference type="RefSeq" id="WP_011008727.1">
    <property type="nucleotide sequence ID" value="NZ_DAIOPL010000008.1"/>
</dbReference>
<evidence type="ECO:0000313" key="2">
    <source>
        <dbReference type="EMBL" id="HII45924.1"/>
    </source>
</evidence>
<keyword evidence="1" id="KW-0175">Coiled coil</keyword>
<dbReference type="Proteomes" id="UP000651120">
    <property type="component" value="Unassembled WGS sequence"/>
</dbReference>
<proteinExistence type="predicted"/>
<feature type="coiled-coil region" evidence="1">
    <location>
        <begin position="73"/>
        <end position="100"/>
    </location>
</feature>
<protein>
    <recommendedName>
        <fullName evidence="4">AAA+ ATPase domain-containing protein</fullName>
    </recommendedName>
</protein>
<accession>A0A832W3H4</accession>
<dbReference type="OMA" id="PERMGVG"/>
<dbReference type="AlphaFoldDB" id="A0A832W3H4"/>